<protein>
    <submittedName>
        <fullName evidence="1">Uncharacterized protein</fullName>
    </submittedName>
</protein>
<proteinExistence type="predicted"/>
<name>A0A8S5LAV8_9CAUD</name>
<reference evidence="1" key="1">
    <citation type="journal article" date="2021" name="Proc. Natl. Acad. Sci. U.S.A.">
        <title>A Catalog of Tens of Thousands of Viruses from Human Metagenomes Reveals Hidden Associations with Chronic Diseases.</title>
        <authorList>
            <person name="Tisza M.J."/>
            <person name="Buck C.B."/>
        </authorList>
    </citation>
    <scope>NUCLEOTIDE SEQUENCE</scope>
    <source>
        <strain evidence="1">CtBev14</strain>
    </source>
</reference>
<accession>A0A8S5LAV8</accession>
<organism evidence="1">
    <name type="scientific">Podoviridae sp. ctBev14</name>
    <dbReference type="NCBI Taxonomy" id="2823556"/>
    <lineage>
        <taxon>Viruses</taxon>
        <taxon>Duplodnaviria</taxon>
        <taxon>Heunggongvirae</taxon>
        <taxon>Uroviricota</taxon>
        <taxon>Caudoviricetes</taxon>
    </lineage>
</organism>
<evidence type="ECO:0000313" key="1">
    <source>
        <dbReference type="EMBL" id="DAD67071.1"/>
    </source>
</evidence>
<sequence length="150" mass="17472">MKPFNLEEALTGKPVRLRAGHKAFVLCNVNDYFKNNTKPACLAGIRSCTHNDDYYSMLHWDLSGSIHGSDTISDYDIIEMWEEPIKFEDLPKPFKPKENEKYWVIDPDYSKPLQYQAISLNHSSILYGNSFRTEADAQKWLDFMKSQIEE</sequence>
<dbReference type="EMBL" id="BK014667">
    <property type="protein sequence ID" value="DAD67071.1"/>
    <property type="molecule type" value="Genomic_DNA"/>
</dbReference>